<dbReference type="GO" id="GO:0004659">
    <property type="term" value="F:prenyltransferase activity"/>
    <property type="evidence" value="ECO:0007669"/>
    <property type="project" value="InterPro"/>
</dbReference>
<evidence type="ECO:0000256" key="3">
    <source>
        <dbReference type="ARBA" id="ARBA00022679"/>
    </source>
</evidence>
<dbReference type="SUPFAM" id="SSF48576">
    <property type="entry name" value="Terpenoid synthases"/>
    <property type="match status" value="1"/>
</dbReference>
<accession>A0A1G1WGC1</accession>
<comment type="caution">
    <text evidence="7">The sequence shown here is derived from an EMBL/GenBank/DDBJ whole genome shotgun (WGS) entry which is preliminary data.</text>
</comment>
<dbReference type="Pfam" id="PF00348">
    <property type="entry name" value="polyprenyl_synt"/>
    <property type="match status" value="1"/>
</dbReference>
<evidence type="ECO:0008006" key="9">
    <source>
        <dbReference type="Google" id="ProtNLM"/>
    </source>
</evidence>
<keyword evidence="4" id="KW-0479">Metal-binding</keyword>
<evidence type="ECO:0000256" key="1">
    <source>
        <dbReference type="ARBA" id="ARBA00001946"/>
    </source>
</evidence>
<dbReference type="InterPro" id="IPR008949">
    <property type="entry name" value="Isoprenoid_synthase_dom_sf"/>
</dbReference>
<dbReference type="PROSITE" id="PS00723">
    <property type="entry name" value="POLYPRENYL_SYNTHASE_1"/>
    <property type="match status" value="1"/>
</dbReference>
<keyword evidence="5" id="KW-0460">Magnesium</keyword>
<dbReference type="SFLD" id="SFLDS00005">
    <property type="entry name" value="Isoprenoid_Synthase_Type_I"/>
    <property type="match status" value="1"/>
</dbReference>
<name>A0A1G1WGC1_9BACT</name>
<dbReference type="PANTHER" id="PTHR12001">
    <property type="entry name" value="GERANYLGERANYL PYROPHOSPHATE SYNTHASE"/>
    <property type="match status" value="1"/>
</dbReference>
<dbReference type="PANTHER" id="PTHR12001:SF85">
    <property type="entry name" value="SHORT CHAIN ISOPRENYL DIPHOSPHATE SYNTHASE"/>
    <property type="match status" value="1"/>
</dbReference>
<evidence type="ECO:0000313" key="8">
    <source>
        <dbReference type="Proteomes" id="UP000177588"/>
    </source>
</evidence>
<dbReference type="STRING" id="1802597.A2Z24_02060"/>
<dbReference type="GO" id="GO:0046872">
    <property type="term" value="F:metal ion binding"/>
    <property type="evidence" value="ECO:0007669"/>
    <property type="project" value="UniProtKB-KW"/>
</dbReference>
<dbReference type="Gene3D" id="1.10.600.10">
    <property type="entry name" value="Farnesyl Diphosphate Synthase"/>
    <property type="match status" value="1"/>
</dbReference>
<evidence type="ECO:0000313" key="7">
    <source>
        <dbReference type="EMBL" id="OGY26287.1"/>
    </source>
</evidence>
<dbReference type="InterPro" id="IPR033749">
    <property type="entry name" value="Polyprenyl_synt_CS"/>
</dbReference>
<dbReference type="InterPro" id="IPR000092">
    <property type="entry name" value="Polyprenyl_synt"/>
</dbReference>
<keyword evidence="3 6" id="KW-0808">Transferase</keyword>
<comment type="cofactor">
    <cofactor evidence="1">
        <name>Mg(2+)</name>
        <dbReference type="ChEBI" id="CHEBI:18420"/>
    </cofactor>
</comment>
<reference evidence="7 8" key="1">
    <citation type="journal article" date="2016" name="Nat. Commun.">
        <title>Thousands of microbial genomes shed light on interconnected biogeochemical processes in an aquifer system.</title>
        <authorList>
            <person name="Anantharaman K."/>
            <person name="Brown C.T."/>
            <person name="Hug L.A."/>
            <person name="Sharon I."/>
            <person name="Castelle C.J."/>
            <person name="Probst A.J."/>
            <person name="Thomas B.C."/>
            <person name="Singh A."/>
            <person name="Wilkins M.J."/>
            <person name="Karaoz U."/>
            <person name="Brodie E.L."/>
            <person name="Williams K.H."/>
            <person name="Hubbard S.S."/>
            <person name="Banfield J.F."/>
        </authorList>
    </citation>
    <scope>NUCLEOTIDE SEQUENCE [LARGE SCALE GENOMIC DNA]</scope>
</reference>
<dbReference type="AlphaFoldDB" id="A0A1G1WGC1"/>
<evidence type="ECO:0000256" key="4">
    <source>
        <dbReference type="ARBA" id="ARBA00022723"/>
    </source>
</evidence>
<sequence>MQFLSWFKGEIDPFLEAYFDQKIKEAADIHPEAVVLVEEVRRFVAAGGKRVRPGFAYAAYVAANGRSIDSILYASAALELLQAFALIHDDIMDKASLRRGKPSAHVAFEQFHQNRRFAGSAKDFGISAAILAGDVALSFADELLNTSPFPSERIRRANIYFDAVKKQVIFGQYLDITASNKRSITEEDLLKIIEYKTAKYTVERPLHIGAALAGAESDTFDVFTYYGIPLGQAFQIQDDILGTFSSQEEIGKPVDSDIREGKKTLLVVKAYEFGRAADRKILDKVLGNKVATGEQIESVRKVIRDTGALEYSQKLAGKLIGQAKEAVYETKLVPEGKDYLIQAADYLLARQV</sequence>
<dbReference type="EMBL" id="MHCT01000011">
    <property type="protein sequence ID" value="OGY26287.1"/>
    <property type="molecule type" value="Genomic_DNA"/>
</dbReference>
<dbReference type="CDD" id="cd00685">
    <property type="entry name" value="Trans_IPPS_HT"/>
    <property type="match status" value="1"/>
</dbReference>
<dbReference type="GO" id="GO:0008299">
    <property type="term" value="P:isoprenoid biosynthetic process"/>
    <property type="evidence" value="ECO:0007669"/>
    <property type="project" value="InterPro"/>
</dbReference>
<gene>
    <name evidence="7" type="ORF">A2Z24_02060</name>
</gene>
<organism evidence="7 8">
    <name type="scientific">Candidatus Woykebacteria bacterium RBG_16_44_10</name>
    <dbReference type="NCBI Taxonomy" id="1802597"/>
    <lineage>
        <taxon>Bacteria</taxon>
        <taxon>Candidatus Woykeibacteriota</taxon>
    </lineage>
</organism>
<comment type="similarity">
    <text evidence="2 6">Belongs to the FPP/GGPP synthase family.</text>
</comment>
<proteinExistence type="inferred from homology"/>
<dbReference type="SFLD" id="SFLDG01017">
    <property type="entry name" value="Polyprenyl_Transferase_Like"/>
    <property type="match status" value="1"/>
</dbReference>
<dbReference type="Proteomes" id="UP000177588">
    <property type="component" value="Unassembled WGS sequence"/>
</dbReference>
<evidence type="ECO:0000256" key="6">
    <source>
        <dbReference type="RuleBase" id="RU004466"/>
    </source>
</evidence>
<protein>
    <recommendedName>
        <fullName evidence="9">Polyprenyl synthetase</fullName>
    </recommendedName>
</protein>
<evidence type="ECO:0000256" key="2">
    <source>
        <dbReference type="ARBA" id="ARBA00006706"/>
    </source>
</evidence>
<evidence type="ECO:0000256" key="5">
    <source>
        <dbReference type="ARBA" id="ARBA00022842"/>
    </source>
</evidence>
<dbReference type="PROSITE" id="PS00444">
    <property type="entry name" value="POLYPRENYL_SYNTHASE_2"/>
    <property type="match status" value="1"/>
</dbReference>